<dbReference type="RefSeq" id="WP_260976927.1">
    <property type="nucleotide sequence ID" value="NZ_JAOANI010000022.1"/>
</dbReference>
<accession>A0A9X2WGX8</accession>
<dbReference type="EMBL" id="JAOANI010000022">
    <property type="protein sequence ID" value="MCT7360083.1"/>
    <property type="molecule type" value="Genomic_DNA"/>
</dbReference>
<evidence type="ECO:0000313" key="2">
    <source>
        <dbReference type="Proteomes" id="UP001147830"/>
    </source>
</evidence>
<proteinExistence type="predicted"/>
<sequence>MNKGLIRYRAWRNISVMRLSVLVGLLFLTACSSVTIRPYGGEKDTSPPDYQSSKTFYLAGIIGEHEVNTSVVCGERRVMQMQAITSLSDWLQSMLTLLIYTPRTAKVWCEHPAEENRGG</sequence>
<name>A0A9X2WGX8_9GAMM</name>
<dbReference type="PROSITE" id="PS51257">
    <property type="entry name" value="PROKAR_LIPOPROTEIN"/>
    <property type="match status" value="1"/>
</dbReference>
<dbReference type="InterPro" id="IPR010438">
    <property type="entry name" value="Lambda_Bor"/>
</dbReference>
<keyword evidence="2" id="KW-1185">Reference proteome</keyword>
<reference evidence="1" key="2">
    <citation type="submission" date="2022-08" db="EMBL/GenBank/DDBJ databases">
        <authorList>
            <person name="Dong C."/>
        </authorList>
    </citation>
    <scope>NUCLEOTIDE SEQUENCE</scope>
    <source>
        <strain evidence="1">59MF3M-4</strain>
    </source>
</reference>
<dbReference type="Pfam" id="PF06291">
    <property type="entry name" value="Lambda_Bor"/>
    <property type="match status" value="1"/>
</dbReference>
<protein>
    <submittedName>
        <fullName evidence="1">Bor family protein</fullName>
    </submittedName>
</protein>
<comment type="caution">
    <text evidence="1">The sequence shown here is derived from an EMBL/GenBank/DDBJ whole genome shotgun (WGS) entry which is preliminary data.</text>
</comment>
<organism evidence="1 2">
    <name type="scientific">Thalassolituus pacificus</name>
    <dbReference type="NCBI Taxonomy" id="2975440"/>
    <lineage>
        <taxon>Bacteria</taxon>
        <taxon>Pseudomonadati</taxon>
        <taxon>Pseudomonadota</taxon>
        <taxon>Gammaproteobacteria</taxon>
        <taxon>Oceanospirillales</taxon>
        <taxon>Oceanospirillaceae</taxon>
        <taxon>Thalassolituus</taxon>
    </lineage>
</organism>
<reference evidence="1" key="1">
    <citation type="journal article" date="2022" name="Front. Microbiol.">
        <title>Genome-based taxonomic rearrangement of Oceanobacter-related bacteria including the description of Thalassolituus hydrocarbonoclasticus sp. nov. and Thalassolituus pacificus sp. nov. and emended description of the genus Thalassolituus.</title>
        <authorList>
            <person name="Dong C."/>
            <person name="Wei L."/>
            <person name="Wang J."/>
            <person name="Lai Q."/>
            <person name="Huang Z."/>
            <person name="Shao Z."/>
        </authorList>
    </citation>
    <scope>NUCLEOTIDE SEQUENCE</scope>
    <source>
        <strain evidence="1">59MF3M-4</strain>
    </source>
</reference>
<gene>
    <name evidence="1" type="ORF">NYR02_13765</name>
</gene>
<dbReference type="Proteomes" id="UP001147830">
    <property type="component" value="Unassembled WGS sequence"/>
</dbReference>
<evidence type="ECO:0000313" key="1">
    <source>
        <dbReference type="EMBL" id="MCT7360083.1"/>
    </source>
</evidence>
<dbReference type="AlphaFoldDB" id="A0A9X2WGX8"/>